<keyword evidence="1" id="KW-1133">Transmembrane helix</keyword>
<reference evidence="2" key="1">
    <citation type="submission" date="2021-01" db="EMBL/GenBank/DDBJ databases">
        <authorList>
            <person name="Corre E."/>
            <person name="Pelletier E."/>
            <person name="Niang G."/>
            <person name="Scheremetjew M."/>
            <person name="Finn R."/>
            <person name="Kale V."/>
            <person name="Holt S."/>
            <person name="Cochrane G."/>
            <person name="Meng A."/>
            <person name="Brown T."/>
            <person name="Cohen L."/>
        </authorList>
    </citation>
    <scope>NUCLEOTIDE SEQUENCE</scope>
    <source>
        <strain evidence="2">CCMP1320</strain>
    </source>
</reference>
<sequence length="112" mass="11635">MSGNLVCHPLSNLAVCGKLPKMLSSHAGKLPTCYAGTPGGLAKEFAVVRFLMLNSFTLMVLLWLGFGPGALAAFLQASGQKVVPAAQAQVCTFLALHAIQSHHSHKHGNGAA</sequence>
<dbReference type="EMBL" id="HBIP01023143">
    <property type="protein sequence ID" value="CAE0498794.1"/>
    <property type="molecule type" value="Transcribed_RNA"/>
</dbReference>
<organism evidence="2">
    <name type="scientific">Dunaliella tertiolecta</name>
    <name type="common">Green alga</name>
    <dbReference type="NCBI Taxonomy" id="3047"/>
    <lineage>
        <taxon>Eukaryota</taxon>
        <taxon>Viridiplantae</taxon>
        <taxon>Chlorophyta</taxon>
        <taxon>core chlorophytes</taxon>
        <taxon>Chlorophyceae</taxon>
        <taxon>CS clade</taxon>
        <taxon>Chlamydomonadales</taxon>
        <taxon>Dunaliellaceae</taxon>
        <taxon>Dunaliella</taxon>
    </lineage>
</organism>
<evidence type="ECO:0000256" key="1">
    <source>
        <dbReference type="SAM" id="Phobius"/>
    </source>
</evidence>
<keyword evidence="1" id="KW-0472">Membrane</keyword>
<gene>
    <name evidence="2" type="ORF">DTER00134_LOCUS13867</name>
</gene>
<proteinExistence type="predicted"/>
<dbReference type="AlphaFoldDB" id="A0A7S3R1E1"/>
<protein>
    <submittedName>
        <fullName evidence="2">Uncharacterized protein</fullName>
    </submittedName>
</protein>
<evidence type="ECO:0000313" key="2">
    <source>
        <dbReference type="EMBL" id="CAE0498794.1"/>
    </source>
</evidence>
<feature type="transmembrane region" description="Helical" evidence="1">
    <location>
        <begin position="51"/>
        <end position="75"/>
    </location>
</feature>
<name>A0A7S3R1E1_DUNTE</name>
<accession>A0A7S3R1E1</accession>
<keyword evidence="1" id="KW-0812">Transmembrane</keyword>